<feature type="non-terminal residue" evidence="1">
    <location>
        <position position="1"/>
    </location>
</feature>
<accession>A0ACA9S738</accession>
<reference evidence="1" key="1">
    <citation type="submission" date="2021-06" db="EMBL/GenBank/DDBJ databases">
        <authorList>
            <person name="Kallberg Y."/>
            <person name="Tangrot J."/>
            <person name="Rosling A."/>
        </authorList>
    </citation>
    <scope>NUCLEOTIDE SEQUENCE</scope>
    <source>
        <strain evidence="1">MA461A</strain>
    </source>
</reference>
<evidence type="ECO:0000313" key="2">
    <source>
        <dbReference type="Proteomes" id="UP000789920"/>
    </source>
</evidence>
<comment type="caution">
    <text evidence="1">The sequence shown here is derived from an EMBL/GenBank/DDBJ whole genome shotgun (WGS) entry which is preliminary data.</text>
</comment>
<proteinExistence type="predicted"/>
<dbReference type="Proteomes" id="UP000789920">
    <property type="component" value="Unassembled WGS sequence"/>
</dbReference>
<feature type="non-terminal residue" evidence="1">
    <location>
        <position position="82"/>
    </location>
</feature>
<name>A0ACA9S738_9GLOM</name>
<dbReference type="EMBL" id="CAJVQC010095253">
    <property type="protein sequence ID" value="CAG8828282.1"/>
    <property type="molecule type" value="Genomic_DNA"/>
</dbReference>
<keyword evidence="2" id="KW-1185">Reference proteome</keyword>
<evidence type="ECO:0000313" key="1">
    <source>
        <dbReference type="EMBL" id="CAG8828282.1"/>
    </source>
</evidence>
<sequence length="82" mass="8995">ACWYHWFLVNFDFMDFVGSDSILDNVMGIVILNSLISVGSSGSLGLFVGLAIRIAWFIGKFILYFAFASLKNSHAILSSVIG</sequence>
<organism evidence="1 2">
    <name type="scientific">Racocetra persica</name>
    <dbReference type="NCBI Taxonomy" id="160502"/>
    <lineage>
        <taxon>Eukaryota</taxon>
        <taxon>Fungi</taxon>
        <taxon>Fungi incertae sedis</taxon>
        <taxon>Mucoromycota</taxon>
        <taxon>Glomeromycotina</taxon>
        <taxon>Glomeromycetes</taxon>
        <taxon>Diversisporales</taxon>
        <taxon>Gigasporaceae</taxon>
        <taxon>Racocetra</taxon>
    </lineage>
</organism>
<gene>
    <name evidence="1" type="ORF">RPERSI_LOCUS27201</name>
</gene>
<protein>
    <submittedName>
        <fullName evidence="1">35088_t:CDS:1</fullName>
    </submittedName>
</protein>